<dbReference type="Proteomes" id="UP000198157">
    <property type="component" value="Unassembled WGS sequence"/>
</dbReference>
<gene>
    <name evidence="2" type="ORF">CEE60_08945</name>
</gene>
<comment type="caution">
    <text evidence="2">The sequence shown here is derived from an EMBL/GenBank/DDBJ whole genome shotgun (WGS) entry which is preliminary data.</text>
</comment>
<evidence type="ECO:0000313" key="2">
    <source>
        <dbReference type="EMBL" id="OWQ53797.1"/>
    </source>
</evidence>
<evidence type="ECO:0000256" key="1">
    <source>
        <dbReference type="SAM" id="MobiDB-lite"/>
    </source>
</evidence>
<protein>
    <submittedName>
        <fullName evidence="2">Peptidase</fullName>
    </submittedName>
</protein>
<sequence>MNSDTSLAPDVSDDVDTVPAPADSATPPASWPMLYRRPVVLSSQLHAHWRVRQTGAAFAAGSHSIPLMIGEFAEASRAYPLVFAGPDHLPLAVLGLEAEQNRFVADDRWQAGAYIPAYVRRYPFVFARTTDPDGYVLAIDADADMVVHEGEEGQPLFEGDQPSAMTRHAMQFCEAFTREDIATRAFTAALAEADVLIERQADVVLADGHRHSLQGFHVVDPARLDALPDATIVHWRRQGWLAPVHFHMASLARFADLAAG</sequence>
<name>A0A246HM64_STEMA</name>
<evidence type="ECO:0000313" key="3">
    <source>
        <dbReference type="Proteomes" id="UP000198157"/>
    </source>
</evidence>
<dbReference type="AlphaFoldDB" id="A0A246HM64"/>
<dbReference type="OrthoDB" id="9806524at2"/>
<organism evidence="2 3">
    <name type="scientific">Stenotrophomonas maltophilia</name>
    <name type="common">Pseudomonas maltophilia</name>
    <name type="synonym">Xanthomonas maltophilia</name>
    <dbReference type="NCBI Taxonomy" id="40324"/>
    <lineage>
        <taxon>Bacteria</taxon>
        <taxon>Pseudomonadati</taxon>
        <taxon>Pseudomonadota</taxon>
        <taxon>Gammaproteobacteria</taxon>
        <taxon>Lysobacterales</taxon>
        <taxon>Lysobacteraceae</taxon>
        <taxon>Stenotrophomonas</taxon>
        <taxon>Stenotrophomonas maltophilia group</taxon>
    </lineage>
</organism>
<dbReference type="EMBL" id="NIVS01000020">
    <property type="protein sequence ID" value="OWQ53797.1"/>
    <property type="molecule type" value="Genomic_DNA"/>
</dbReference>
<dbReference type="InterPro" id="IPR010836">
    <property type="entry name" value="SapC"/>
</dbReference>
<accession>A0A246HM64</accession>
<dbReference type="Pfam" id="PF07277">
    <property type="entry name" value="SapC"/>
    <property type="match status" value="1"/>
</dbReference>
<proteinExistence type="predicted"/>
<feature type="region of interest" description="Disordered" evidence="1">
    <location>
        <begin position="1"/>
        <end position="25"/>
    </location>
</feature>
<reference evidence="2 3" key="1">
    <citation type="submission" date="2017-06" db="EMBL/GenBank/DDBJ databases">
        <authorList>
            <person name="Kim H.J."/>
            <person name="Triplett B.A."/>
        </authorList>
    </citation>
    <scope>NUCLEOTIDE SEQUENCE [LARGE SCALE GENOMIC DNA]</scope>
    <source>
        <strain evidence="2 3">13146</strain>
    </source>
</reference>